<protein>
    <submittedName>
        <fullName evidence="3">Uncharacterized protein</fullName>
    </submittedName>
</protein>
<sequence length="525" mass="59818">MVLRLFVPPGEGQHKLVPRRPDPIGANATLQYSIIGSTALAATYTSLAVNHGQRVSPAQPISRTTIFIRSSARLGLWAGVVGAAINWYYHTAFVGVVASEFKLKLKPWKLYKWTKRRTVEDGCLAGAALGLAASIPTLFTRRPAIPRWTRVLGMTNIGACAGILGGHGYFAYTGERQKAYKRLDQRLKRRSLEFYAIFWNKELMACFNPLVQQYIRHNGIWYTYHLPDEVYDDVDAYGKRIAKKQSPDTDTQTAEQPQEAHFKKPIDYVADLRQFDVDFTRTAIAEQEVEKENLLKEAEYLFFVMAQKEYEYCRIKDMDDDERQRRQHEIQVLQFAYNNVRSAVTTIETRLLGWTMSLRHRALLDADQTGPDDLKAWLPASASVDCKAHDPTLSIQEMERLQAQIGPQVKQFEELVAHPGYERSQREQWKRDIEDGRRVLRALDSVVWELEKRRKALEGKSAGEGTVKELEQQMDVGKVQASPTVNANEEKTTEKDSKDKQVNKVEVKKSETGKPPNEGLDPDKS</sequence>
<keyword evidence="2" id="KW-0812">Transmembrane</keyword>
<organism evidence="3 4">
    <name type="scientific">Ophiobolus disseminans</name>
    <dbReference type="NCBI Taxonomy" id="1469910"/>
    <lineage>
        <taxon>Eukaryota</taxon>
        <taxon>Fungi</taxon>
        <taxon>Dikarya</taxon>
        <taxon>Ascomycota</taxon>
        <taxon>Pezizomycotina</taxon>
        <taxon>Dothideomycetes</taxon>
        <taxon>Pleosporomycetidae</taxon>
        <taxon>Pleosporales</taxon>
        <taxon>Pleosporineae</taxon>
        <taxon>Phaeosphaeriaceae</taxon>
        <taxon>Ophiobolus</taxon>
    </lineage>
</organism>
<name>A0A6A6ZE25_9PLEO</name>
<gene>
    <name evidence="3" type="ORF">CC86DRAFT_336159</name>
</gene>
<feature type="transmembrane region" description="Helical" evidence="2">
    <location>
        <begin position="151"/>
        <end position="172"/>
    </location>
</feature>
<proteinExistence type="predicted"/>
<accession>A0A6A6ZE25</accession>
<feature type="region of interest" description="Disordered" evidence="1">
    <location>
        <begin position="461"/>
        <end position="525"/>
    </location>
</feature>
<keyword evidence="2" id="KW-1133">Transmembrane helix</keyword>
<evidence type="ECO:0000256" key="1">
    <source>
        <dbReference type="SAM" id="MobiDB-lite"/>
    </source>
</evidence>
<dbReference type="EMBL" id="MU006247">
    <property type="protein sequence ID" value="KAF2818979.1"/>
    <property type="molecule type" value="Genomic_DNA"/>
</dbReference>
<feature type="transmembrane region" description="Helical" evidence="2">
    <location>
        <begin position="119"/>
        <end position="139"/>
    </location>
</feature>
<evidence type="ECO:0000313" key="3">
    <source>
        <dbReference type="EMBL" id="KAF2818979.1"/>
    </source>
</evidence>
<dbReference type="Proteomes" id="UP000799424">
    <property type="component" value="Unassembled WGS sequence"/>
</dbReference>
<reference evidence="3" key="1">
    <citation type="journal article" date="2020" name="Stud. Mycol.">
        <title>101 Dothideomycetes genomes: a test case for predicting lifestyles and emergence of pathogens.</title>
        <authorList>
            <person name="Haridas S."/>
            <person name="Albert R."/>
            <person name="Binder M."/>
            <person name="Bloem J."/>
            <person name="Labutti K."/>
            <person name="Salamov A."/>
            <person name="Andreopoulos B."/>
            <person name="Baker S."/>
            <person name="Barry K."/>
            <person name="Bills G."/>
            <person name="Bluhm B."/>
            <person name="Cannon C."/>
            <person name="Castanera R."/>
            <person name="Culley D."/>
            <person name="Daum C."/>
            <person name="Ezra D."/>
            <person name="Gonzalez J."/>
            <person name="Henrissat B."/>
            <person name="Kuo A."/>
            <person name="Liang C."/>
            <person name="Lipzen A."/>
            <person name="Lutzoni F."/>
            <person name="Magnuson J."/>
            <person name="Mondo S."/>
            <person name="Nolan M."/>
            <person name="Ohm R."/>
            <person name="Pangilinan J."/>
            <person name="Park H.-J."/>
            <person name="Ramirez L."/>
            <person name="Alfaro M."/>
            <person name="Sun H."/>
            <person name="Tritt A."/>
            <person name="Yoshinaga Y."/>
            <person name="Zwiers L.-H."/>
            <person name="Turgeon B."/>
            <person name="Goodwin S."/>
            <person name="Spatafora J."/>
            <person name="Crous P."/>
            <person name="Grigoriev I."/>
        </authorList>
    </citation>
    <scope>NUCLEOTIDE SEQUENCE</scope>
    <source>
        <strain evidence="3">CBS 113818</strain>
    </source>
</reference>
<dbReference type="OrthoDB" id="3776879at2759"/>
<evidence type="ECO:0000313" key="4">
    <source>
        <dbReference type="Proteomes" id="UP000799424"/>
    </source>
</evidence>
<feature type="transmembrane region" description="Helical" evidence="2">
    <location>
        <begin position="74"/>
        <end position="98"/>
    </location>
</feature>
<keyword evidence="4" id="KW-1185">Reference proteome</keyword>
<evidence type="ECO:0000256" key="2">
    <source>
        <dbReference type="SAM" id="Phobius"/>
    </source>
</evidence>
<keyword evidence="2" id="KW-0472">Membrane</keyword>
<feature type="compositionally biased region" description="Basic and acidic residues" evidence="1">
    <location>
        <begin position="488"/>
        <end position="512"/>
    </location>
</feature>
<dbReference type="AlphaFoldDB" id="A0A6A6ZE25"/>